<dbReference type="InterPro" id="IPR012902">
    <property type="entry name" value="N_methyl_site"/>
</dbReference>
<dbReference type="InterPro" id="IPR000983">
    <property type="entry name" value="Bac_GSPG_pilin"/>
</dbReference>
<dbReference type="GO" id="GO:0015628">
    <property type="term" value="P:protein secretion by the type II secretion system"/>
    <property type="evidence" value="ECO:0007669"/>
    <property type="project" value="InterPro"/>
</dbReference>
<dbReference type="PRINTS" id="PR00813">
    <property type="entry name" value="BCTERIALGSPG"/>
</dbReference>
<evidence type="ECO:0000256" key="1">
    <source>
        <dbReference type="ARBA" id="ARBA00022481"/>
    </source>
</evidence>
<evidence type="ECO:0000313" key="4">
    <source>
        <dbReference type="Proteomes" id="UP000198284"/>
    </source>
</evidence>
<accession>A0A239HNW8</accession>
<protein>
    <recommendedName>
        <fullName evidence="5">Prepilin-type N-terminal cleavage/methylation domain-containing protein</fullName>
    </recommendedName>
</protein>
<keyword evidence="4" id="KW-1185">Reference proteome</keyword>
<dbReference type="RefSeq" id="WP_089399667.1">
    <property type="nucleotide sequence ID" value="NZ_FZOT01000007.1"/>
</dbReference>
<gene>
    <name evidence="3" type="ORF">SAMN06265795_10771</name>
</gene>
<keyword evidence="2" id="KW-1133">Transmembrane helix</keyword>
<dbReference type="GO" id="GO:0015627">
    <property type="term" value="C:type II protein secretion system complex"/>
    <property type="evidence" value="ECO:0007669"/>
    <property type="project" value="InterPro"/>
</dbReference>
<dbReference type="AlphaFoldDB" id="A0A239HNW8"/>
<keyword evidence="2" id="KW-0472">Membrane</keyword>
<proteinExistence type="predicted"/>
<evidence type="ECO:0000313" key="3">
    <source>
        <dbReference type="EMBL" id="SNS82603.1"/>
    </source>
</evidence>
<dbReference type="SUPFAM" id="SSF54523">
    <property type="entry name" value="Pili subunits"/>
    <property type="match status" value="1"/>
</dbReference>
<dbReference type="EMBL" id="FZOT01000007">
    <property type="protein sequence ID" value="SNS82603.1"/>
    <property type="molecule type" value="Genomic_DNA"/>
</dbReference>
<dbReference type="Proteomes" id="UP000198284">
    <property type="component" value="Unassembled WGS sequence"/>
</dbReference>
<dbReference type="Pfam" id="PF07963">
    <property type="entry name" value="N_methyl"/>
    <property type="match status" value="1"/>
</dbReference>
<evidence type="ECO:0000256" key="2">
    <source>
        <dbReference type="SAM" id="Phobius"/>
    </source>
</evidence>
<name>A0A239HNW8_9BURK</name>
<keyword evidence="2" id="KW-0812">Transmembrane</keyword>
<dbReference type="InterPro" id="IPR045584">
    <property type="entry name" value="Pilin-like"/>
</dbReference>
<organism evidence="3 4">
    <name type="scientific">Noviherbaspirillum humi</name>
    <dbReference type="NCBI Taxonomy" id="1688639"/>
    <lineage>
        <taxon>Bacteria</taxon>
        <taxon>Pseudomonadati</taxon>
        <taxon>Pseudomonadota</taxon>
        <taxon>Betaproteobacteria</taxon>
        <taxon>Burkholderiales</taxon>
        <taxon>Oxalobacteraceae</taxon>
        <taxon>Noviherbaspirillum</taxon>
    </lineage>
</organism>
<keyword evidence="1" id="KW-0488">Methylation</keyword>
<evidence type="ECO:0008006" key="5">
    <source>
        <dbReference type="Google" id="ProtNLM"/>
    </source>
</evidence>
<sequence>MDKRASGIGLIELITAIAIIGVLAGLLAPVARASLNAYFGARNAVASIDALRYAMDRIGFELRDLTLPITTISPVASPTNSLTFARNDSLIGSTTVTLTKSGSTLNLGYLAAAVSTSTVTAPLLTNVSSFAVTCYDKTFTELTCTQSTVRFLSITLVTYDPDVTSKTYSMKSWVAVRN</sequence>
<reference evidence="3 4" key="1">
    <citation type="submission" date="2017-06" db="EMBL/GenBank/DDBJ databases">
        <authorList>
            <person name="Kim H.J."/>
            <person name="Triplett B.A."/>
        </authorList>
    </citation>
    <scope>NUCLEOTIDE SEQUENCE [LARGE SCALE GENOMIC DNA]</scope>
    <source>
        <strain evidence="3 4">U15</strain>
    </source>
</reference>
<feature type="transmembrane region" description="Helical" evidence="2">
    <location>
        <begin position="7"/>
        <end position="28"/>
    </location>
</feature>